<protein>
    <submittedName>
        <fullName evidence="1">Uncharacterized protein</fullName>
    </submittedName>
</protein>
<evidence type="ECO:0000313" key="1">
    <source>
        <dbReference type="EMBL" id="SNS72643.1"/>
    </source>
</evidence>
<evidence type="ECO:0000313" key="2">
    <source>
        <dbReference type="Proteomes" id="UP000198415"/>
    </source>
</evidence>
<dbReference type="AlphaFoldDB" id="A0A239GVU1"/>
<gene>
    <name evidence="1" type="ORF">SAMN06264365_12269</name>
</gene>
<dbReference type="EMBL" id="FZNR01000022">
    <property type="protein sequence ID" value="SNS72643.1"/>
    <property type="molecule type" value="Genomic_DNA"/>
</dbReference>
<organism evidence="1 2">
    <name type="scientific">Actinoplanes regularis</name>
    <dbReference type="NCBI Taxonomy" id="52697"/>
    <lineage>
        <taxon>Bacteria</taxon>
        <taxon>Bacillati</taxon>
        <taxon>Actinomycetota</taxon>
        <taxon>Actinomycetes</taxon>
        <taxon>Micromonosporales</taxon>
        <taxon>Micromonosporaceae</taxon>
        <taxon>Actinoplanes</taxon>
    </lineage>
</organism>
<dbReference type="RefSeq" id="WP_089297865.1">
    <property type="nucleotide sequence ID" value="NZ_BOMU01000100.1"/>
</dbReference>
<name>A0A239GVU1_9ACTN</name>
<accession>A0A239GVU1</accession>
<reference evidence="1 2" key="1">
    <citation type="submission" date="2017-06" db="EMBL/GenBank/DDBJ databases">
        <authorList>
            <person name="Kim H.J."/>
            <person name="Triplett B.A."/>
        </authorList>
    </citation>
    <scope>NUCLEOTIDE SEQUENCE [LARGE SCALE GENOMIC DNA]</scope>
    <source>
        <strain evidence="1 2">DSM 43151</strain>
    </source>
</reference>
<keyword evidence="2" id="KW-1185">Reference proteome</keyword>
<sequence length="109" mass="11907">MQDNHGNEIPIVYFVVAFDHDYGIGALELGGHDYPRSHDDLVSCIDGIRRAGFRHVAITSWIDATGVVHPVEPAVEQSPLDVIRLLDADGNFACGCHGSQREHTCSPLD</sequence>
<proteinExistence type="predicted"/>
<dbReference type="Proteomes" id="UP000198415">
    <property type="component" value="Unassembled WGS sequence"/>
</dbReference>